<keyword evidence="2 3" id="KW-0732">Signal</keyword>
<feature type="chain" id="PRO_5038054508" description="NEAT domain-containing protein" evidence="3">
    <location>
        <begin position="29"/>
        <end position="157"/>
    </location>
</feature>
<evidence type="ECO:0000256" key="1">
    <source>
        <dbReference type="ARBA" id="ARBA00004196"/>
    </source>
</evidence>
<organism evidence="5 6">
    <name type="scientific">Paenibacillus radicis</name>
    <name type="common">ex Gao et al. 2016</name>
    <dbReference type="NCBI Taxonomy" id="1737354"/>
    <lineage>
        <taxon>Bacteria</taxon>
        <taxon>Bacillati</taxon>
        <taxon>Bacillota</taxon>
        <taxon>Bacilli</taxon>
        <taxon>Bacillales</taxon>
        <taxon>Paenibacillaceae</taxon>
        <taxon>Paenibacillus</taxon>
    </lineage>
</organism>
<dbReference type="Proteomes" id="UP000600247">
    <property type="component" value="Unassembled WGS sequence"/>
</dbReference>
<dbReference type="RefSeq" id="WP_188891317.1">
    <property type="nucleotide sequence ID" value="NZ_BMHY01000010.1"/>
</dbReference>
<proteinExistence type="predicted"/>
<dbReference type="SUPFAM" id="SSF158911">
    <property type="entry name" value="NEAT domain-like"/>
    <property type="match status" value="1"/>
</dbReference>
<comment type="subcellular location">
    <subcellularLocation>
        <location evidence="1">Cell envelope</location>
    </subcellularLocation>
</comment>
<evidence type="ECO:0000313" key="5">
    <source>
        <dbReference type="EMBL" id="GGG81489.1"/>
    </source>
</evidence>
<dbReference type="CDD" id="cd06920">
    <property type="entry name" value="NEAT"/>
    <property type="match status" value="1"/>
</dbReference>
<dbReference type="PROSITE" id="PS50978">
    <property type="entry name" value="NEAT"/>
    <property type="match status" value="1"/>
</dbReference>
<reference evidence="5 6" key="1">
    <citation type="journal article" date="2014" name="Int. J. Syst. Evol. Microbiol.">
        <title>Complete genome sequence of Corynebacterium casei LMG S-19264T (=DSM 44701T), isolated from a smear-ripened cheese.</title>
        <authorList>
            <consortium name="US DOE Joint Genome Institute (JGI-PGF)"/>
            <person name="Walter F."/>
            <person name="Albersmeier A."/>
            <person name="Kalinowski J."/>
            <person name="Ruckert C."/>
        </authorList>
    </citation>
    <scope>NUCLEOTIDE SEQUENCE [LARGE SCALE GENOMIC DNA]</scope>
    <source>
        <strain evidence="5 6">CGMCC 1.15286</strain>
    </source>
</reference>
<feature type="domain" description="NEAT" evidence="4">
    <location>
        <begin position="32"/>
        <end position="157"/>
    </location>
</feature>
<dbReference type="SMART" id="SM00725">
    <property type="entry name" value="NEAT"/>
    <property type="match status" value="1"/>
</dbReference>
<keyword evidence="6" id="KW-1185">Reference proteome</keyword>
<evidence type="ECO:0000259" key="4">
    <source>
        <dbReference type="PROSITE" id="PS50978"/>
    </source>
</evidence>
<dbReference type="EMBL" id="BMHY01000010">
    <property type="protein sequence ID" value="GGG81489.1"/>
    <property type="molecule type" value="Genomic_DNA"/>
</dbReference>
<dbReference type="AlphaFoldDB" id="A0A917HKW5"/>
<dbReference type="InterPro" id="IPR006635">
    <property type="entry name" value="NEAT_dom"/>
</dbReference>
<comment type="caution">
    <text evidence="5">The sequence shown here is derived from an EMBL/GenBank/DDBJ whole genome shotgun (WGS) entry which is preliminary data.</text>
</comment>
<dbReference type="Gene3D" id="2.60.40.1850">
    <property type="match status" value="1"/>
</dbReference>
<gene>
    <name evidence="5" type="ORF">GCM10010918_43420</name>
</gene>
<name>A0A917HKW5_9BACL</name>
<dbReference type="InterPro" id="IPR037250">
    <property type="entry name" value="NEAT_dom_sf"/>
</dbReference>
<evidence type="ECO:0000256" key="3">
    <source>
        <dbReference type="SAM" id="SignalP"/>
    </source>
</evidence>
<evidence type="ECO:0000313" key="6">
    <source>
        <dbReference type="Proteomes" id="UP000600247"/>
    </source>
</evidence>
<feature type="signal peptide" evidence="3">
    <location>
        <begin position="1"/>
        <end position="28"/>
    </location>
</feature>
<protein>
    <recommendedName>
        <fullName evidence="4">NEAT domain-containing protein</fullName>
    </recommendedName>
</protein>
<sequence length="157" mass="17002">MVIKFRKNLVMFMLLIAVAVAYVTPAFAATFPDDGTYKIQYAAYSATSTAPSMLTGYIAAPAVVVADGNSFTVTVEFTNDSYIQNFRVNNGAGYVEATSVTPATAGNYAFQFTTDDLDSYVNIQIYVDIPSSVYPPNGYQYTRDARLLFNTAGAVEA</sequence>
<accession>A0A917HKW5</accession>
<dbReference type="Pfam" id="PF05031">
    <property type="entry name" value="NEAT"/>
    <property type="match status" value="1"/>
</dbReference>
<dbReference type="GO" id="GO:0030313">
    <property type="term" value="C:cell envelope"/>
    <property type="evidence" value="ECO:0007669"/>
    <property type="project" value="UniProtKB-SubCell"/>
</dbReference>
<evidence type="ECO:0000256" key="2">
    <source>
        <dbReference type="ARBA" id="ARBA00022729"/>
    </source>
</evidence>